<sequence>MSEKTLHRLAWLVVAICIAPILAAALSALTGDLSVWREVLAPVLPRYAVTTLFLVVTVGLSTAIIGSVTAWLVTVYRFPGQRWLEIALALPLAFPAYVMAYAYTHMLDHPGPVQTLLRDLTGWGPRDYWFPEIRSLGGAAVMLTIVLYPYVYLLARASFRQQSSNAFLVARTLGRSPIRAFYRVALPMARPAIAGGALLAVMETIADYGTVAFFNVQTFATGIYQAWFSLGNRAAAAQLALCLLCFALLIAGLERAQRGKAQTAGRGARFETMEKPRLTGAPGWIAFAICLLPVLLGFIIPVIMLGSMAIGSGQNLFSSRYLDFMQNSLLVASVAAVLTVAGAILVGFRARTRPTRGSKLIVIGAGLGYAVPGGVIAVGLMVPMAGLDNVIDRFMESNFGIDTGLLITGSIWLMVLAYMVRFMAAALNAYDSGMATVPGHFDAIALSLGQSAPKLLWRVHLPVARSSVLTALLIVFVDVMKELPATLILHPFNFQTLAVQAHRLASDERLSQAAVPSLVLVAFGLLPVMILCRSIGREEPGRKAAKLGAAVKAG</sequence>
<dbReference type="PANTHER" id="PTHR30183:SF2">
    <property type="entry name" value="IRON UTILIZATION PROTEIN"/>
    <property type="match status" value="1"/>
</dbReference>
<evidence type="ECO:0000256" key="6">
    <source>
        <dbReference type="ARBA" id="ARBA00023136"/>
    </source>
</evidence>
<feature type="transmembrane region" description="Helical" evidence="7">
    <location>
        <begin position="133"/>
        <end position="155"/>
    </location>
</feature>
<dbReference type="Gene3D" id="1.10.3720.10">
    <property type="entry name" value="MetI-like"/>
    <property type="match status" value="2"/>
</dbReference>
<feature type="transmembrane region" description="Helical" evidence="7">
    <location>
        <begin position="329"/>
        <end position="348"/>
    </location>
</feature>
<feature type="transmembrane region" description="Helical" evidence="7">
    <location>
        <begin position="283"/>
        <end position="309"/>
    </location>
</feature>
<dbReference type="EMBL" id="CP146069">
    <property type="protein sequence ID" value="WWR47798.1"/>
    <property type="molecule type" value="Genomic_DNA"/>
</dbReference>
<feature type="transmembrane region" description="Helical" evidence="7">
    <location>
        <begin position="192"/>
        <end position="214"/>
    </location>
</feature>
<feature type="domain" description="ABC transmembrane type-1" evidence="8">
    <location>
        <begin position="48"/>
        <end position="252"/>
    </location>
</feature>
<reference evidence="9 10" key="1">
    <citation type="submission" date="2023-10" db="EMBL/GenBank/DDBJ databases">
        <title>Roseovarius strain S88 nov., isolated from a marine algae.</title>
        <authorList>
            <person name="Lee M.W."/>
            <person name="Lee J.K."/>
            <person name="Kim J.M."/>
            <person name="Choi D.G."/>
            <person name="Baek J.H."/>
            <person name="Bayburt H."/>
            <person name="Jung J.J."/>
            <person name="Han D.M."/>
            <person name="Jeon C.O."/>
        </authorList>
    </citation>
    <scope>NUCLEOTIDE SEQUENCE [LARGE SCALE GENOMIC DNA]</scope>
    <source>
        <strain evidence="9 10">S88</strain>
    </source>
</reference>
<feature type="domain" description="ABC transmembrane type-1" evidence="8">
    <location>
        <begin position="325"/>
        <end position="531"/>
    </location>
</feature>
<dbReference type="Proteomes" id="UP001364156">
    <property type="component" value="Chromosome"/>
</dbReference>
<keyword evidence="3" id="KW-1003">Cell membrane</keyword>
<keyword evidence="10" id="KW-1185">Reference proteome</keyword>
<dbReference type="SUPFAM" id="SSF161098">
    <property type="entry name" value="MetI-like"/>
    <property type="match status" value="2"/>
</dbReference>
<keyword evidence="6 7" id="KW-0472">Membrane</keyword>
<keyword evidence="2 7" id="KW-0813">Transport</keyword>
<feature type="transmembrane region" description="Helical" evidence="7">
    <location>
        <begin position="360"/>
        <end position="385"/>
    </location>
</feature>
<evidence type="ECO:0000256" key="5">
    <source>
        <dbReference type="ARBA" id="ARBA00022989"/>
    </source>
</evidence>
<dbReference type="PROSITE" id="PS50928">
    <property type="entry name" value="ABC_TM1"/>
    <property type="match status" value="2"/>
</dbReference>
<comment type="subcellular location">
    <subcellularLocation>
        <location evidence="1 7">Cell membrane</location>
        <topology evidence="1 7">Multi-pass membrane protein</topology>
    </subcellularLocation>
</comment>
<protein>
    <submittedName>
        <fullName evidence="9">Iron ABC transporter permease</fullName>
    </submittedName>
</protein>
<feature type="transmembrane region" description="Helical" evidence="7">
    <location>
        <begin position="9"/>
        <end position="29"/>
    </location>
</feature>
<feature type="transmembrane region" description="Helical" evidence="7">
    <location>
        <begin position="234"/>
        <end position="253"/>
    </location>
</feature>
<keyword evidence="4 7" id="KW-0812">Transmembrane</keyword>
<dbReference type="PANTHER" id="PTHR30183">
    <property type="entry name" value="MOLYBDENUM TRANSPORT SYSTEM PERMEASE PROTEIN MODB"/>
    <property type="match status" value="1"/>
</dbReference>
<keyword evidence="5 7" id="KW-1133">Transmembrane helix</keyword>
<accession>A0ABZ2HKJ0</accession>
<comment type="similarity">
    <text evidence="7">Belongs to the binding-protein-dependent transport system permease family.</text>
</comment>
<feature type="transmembrane region" description="Helical" evidence="7">
    <location>
        <begin position="49"/>
        <end position="76"/>
    </location>
</feature>
<feature type="transmembrane region" description="Helical" evidence="7">
    <location>
        <begin position="83"/>
        <end position="103"/>
    </location>
</feature>
<feature type="transmembrane region" description="Helical" evidence="7">
    <location>
        <begin position="405"/>
        <end position="424"/>
    </location>
</feature>
<dbReference type="Pfam" id="PF00528">
    <property type="entry name" value="BPD_transp_1"/>
    <property type="match status" value="1"/>
</dbReference>
<evidence type="ECO:0000256" key="7">
    <source>
        <dbReference type="RuleBase" id="RU363032"/>
    </source>
</evidence>
<proteinExistence type="inferred from homology"/>
<dbReference type="RefSeq" id="WP_338550634.1">
    <property type="nucleotide sequence ID" value="NZ_CP146069.1"/>
</dbReference>
<dbReference type="InterPro" id="IPR035906">
    <property type="entry name" value="MetI-like_sf"/>
</dbReference>
<feature type="transmembrane region" description="Helical" evidence="7">
    <location>
        <begin position="455"/>
        <end position="477"/>
    </location>
</feature>
<evidence type="ECO:0000259" key="8">
    <source>
        <dbReference type="PROSITE" id="PS50928"/>
    </source>
</evidence>
<evidence type="ECO:0000256" key="2">
    <source>
        <dbReference type="ARBA" id="ARBA00022448"/>
    </source>
</evidence>
<name>A0ABZ2HKJ0_9RHOB</name>
<dbReference type="CDD" id="cd06261">
    <property type="entry name" value="TM_PBP2"/>
    <property type="match status" value="2"/>
</dbReference>
<evidence type="ECO:0000313" key="9">
    <source>
        <dbReference type="EMBL" id="WWR47798.1"/>
    </source>
</evidence>
<dbReference type="InterPro" id="IPR000515">
    <property type="entry name" value="MetI-like"/>
</dbReference>
<organism evidence="9 10">
    <name type="scientific">Roseovarius phycicola</name>
    <dbReference type="NCBI Taxonomy" id="3080976"/>
    <lineage>
        <taxon>Bacteria</taxon>
        <taxon>Pseudomonadati</taxon>
        <taxon>Pseudomonadota</taxon>
        <taxon>Alphaproteobacteria</taxon>
        <taxon>Rhodobacterales</taxon>
        <taxon>Roseobacteraceae</taxon>
        <taxon>Roseovarius</taxon>
    </lineage>
</organism>
<gene>
    <name evidence="9" type="ORF">RZ517_06395</name>
</gene>
<evidence type="ECO:0000256" key="4">
    <source>
        <dbReference type="ARBA" id="ARBA00022692"/>
    </source>
</evidence>
<evidence type="ECO:0000256" key="3">
    <source>
        <dbReference type="ARBA" id="ARBA00022475"/>
    </source>
</evidence>
<feature type="transmembrane region" description="Helical" evidence="7">
    <location>
        <begin position="513"/>
        <end position="532"/>
    </location>
</feature>
<evidence type="ECO:0000256" key="1">
    <source>
        <dbReference type="ARBA" id="ARBA00004651"/>
    </source>
</evidence>
<evidence type="ECO:0000313" key="10">
    <source>
        <dbReference type="Proteomes" id="UP001364156"/>
    </source>
</evidence>